<name>A0ABU8D9N4_ERWAP</name>
<dbReference type="GeneID" id="89475819"/>
<keyword evidence="2" id="KW-1185">Reference proteome</keyword>
<accession>A0ABU8D9N4</accession>
<reference evidence="1 2" key="1">
    <citation type="submission" date="2024-02" db="EMBL/GenBank/DDBJ databases">
        <title>First report Erwinia aphidicola in onion in Chile.</title>
        <authorList>
            <person name="Valenzuela M."/>
            <person name="Pena M."/>
            <person name="Dutta B."/>
        </authorList>
    </citation>
    <scope>NUCLEOTIDE SEQUENCE [LARGE SCALE GENOMIC DNA]</scope>
    <source>
        <strain evidence="1 2">QCJ3A</strain>
    </source>
</reference>
<sequence length="117" mass="13948">MRKTLPLKYRQTNIEPLELMHEIEQIIPKIEDDLIGSLEWYSQNARYVPESLKIISLEYLQQSRYKMNYSFRWNVFNACLDIDASETTHQSVNFTLTPDALVFDFIDNDRHNMSDEL</sequence>
<evidence type="ECO:0000313" key="2">
    <source>
        <dbReference type="Proteomes" id="UP001306592"/>
    </source>
</evidence>
<dbReference type="EMBL" id="JBANEI010000001">
    <property type="protein sequence ID" value="MEI2680236.1"/>
    <property type="molecule type" value="Genomic_DNA"/>
</dbReference>
<evidence type="ECO:0000313" key="1">
    <source>
        <dbReference type="EMBL" id="MEI2680236.1"/>
    </source>
</evidence>
<gene>
    <name evidence="1" type="ORF">V8N49_00920</name>
</gene>
<dbReference type="Proteomes" id="UP001306592">
    <property type="component" value="Unassembled WGS sequence"/>
</dbReference>
<dbReference type="RefSeq" id="WP_048916914.1">
    <property type="nucleotide sequence ID" value="NZ_CAKKMT010000008.1"/>
</dbReference>
<protein>
    <submittedName>
        <fullName evidence="1">Uncharacterized protein</fullName>
    </submittedName>
</protein>
<organism evidence="1 2">
    <name type="scientific">Erwinia aphidicola</name>
    <dbReference type="NCBI Taxonomy" id="68334"/>
    <lineage>
        <taxon>Bacteria</taxon>
        <taxon>Pseudomonadati</taxon>
        <taxon>Pseudomonadota</taxon>
        <taxon>Gammaproteobacteria</taxon>
        <taxon>Enterobacterales</taxon>
        <taxon>Erwiniaceae</taxon>
        <taxon>Erwinia</taxon>
    </lineage>
</organism>
<proteinExistence type="predicted"/>
<comment type="caution">
    <text evidence="1">The sequence shown here is derived from an EMBL/GenBank/DDBJ whole genome shotgun (WGS) entry which is preliminary data.</text>
</comment>